<keyword evidence="2" id="KW-1003">Cell membrane</keyword>
<sequence length="408" mass="45882">MSIVNNENNWWVLLPFLDCALVWPLVRLILEGRIWKGDEMLFEIFMHALSNVFIVITGCYVISKLIPNTKVLELSLRTKVAIALTSSIVTFSLMFFSIDLPFGILADLRFVVFLLLAYYVGASTTIMATFVTCVLRVFLAGGFSTATFVAISITVSLALILTFMAVKLRRSKIQQLPSLMLLNLVGVTLYTGWLLVYYGAKPFVLTISVIILFTSSLALFIISVIVRDMITTRRLLREEVEYAYKDFLTGLQNVRSFSNRIREIAKDHKIKSLTIFIMDIDFFKQVNDRYGHSAGDVVLKEVARIMKEATGDSEDLFRVGGEEFCLLIPDICSDKAFEIGQKIRKAIQKKGFQVNASKKIGVTISIGIASGEKHKKQLTKLYKLADGALYSAKHSGRNRVVLYDEECA</sequence>
<accession>A0ABN0RF04</accession>
<evidence type="ECO:0000256" key="5">
    <source>
        <dbReference type="ARBA" id="ARBA00023136"/>
    </source>
</evidence>
<dbReference type="InterPro" id="IPR011620">
    <property type="entry name" value="Sig_transdc_His_kinase_LytS_TM"/>
</dbReference>
<dbReference type="InterPro" id="IPR043128">
    <property type="entry name" value="Rev_trsase/Diguanyl_cyclase"/>
</dbReference>
<feature type="transmembrane region" description="Helical" evidence="6">
    <location>
        <begin position="204"/>
        <end position="226"/>
    </location>
</feature>
<gene>
    <name evidence="8" type="ORF">MFLO_08697</name>
</gene>
<comment type="caution">
    <text evidence="8">The sequence shown here is derived from an EMBL/GenBank/DDBJ whole genome shotgun (WGS) entry which is preliminary data.</text>
</comment>
<dbReference type="PANTHER" id="PTHR45138">
    <property type="entry name" value="REGULATORY COMPONENTS OF SENSORY TRANSDUCTION SYSTEM"/>
    <property type="match status" value="1"/>
</dbReference>
<feature type="transmembrane region" description="Helical" evidence="6">
    <location>
        <begin position="78"/>
        <end position="98"/>
    </location>
</feature>
<dbReference type="EMBL" id="AODF01000016">
    <property type="protein sequence ID" value="EUJ31677.1"/>
    <property type="molecule type" value="Genomic_DNA"/>
</dbReference>
<comment type="subcellular location">
    <subcellularLocation>
        <location evidence="1">Cell membrane</location>
        <topology evidence="1">Multi-pass membrane protein</topology>
    </subcellularLocation>
</comment>
<feature type="transmembrane region" description="Helical" evidence="6">
    <location>
        <begin position="110"/>
        <end position="139"/>
    </location>
</feature>
<feature type="transmembrane region" description="Helical" evidence="6">
    <location>
        <begin position="178"/>
        <end position="198"/>
    </location>
</feature>
<evidence type="ECO:0000256" key="2">
    <source>
        <dbReference type="ARBA" id="ARBA00022475"/>
    </source>
</evidence>
<keyword evidence="9" id="KW-1185">Reference proteome</keyword>
<dbReference type="NCBIfam" id="TIGR00254">
    <property type="entry name" value="GGDEF"/>
    <property type="match status" value="1"/>
</dbReference>
<evidence type="ECO:0000256" key="6">
    <source>
        <dbReference type="SAM" id="Phobius"/>
    </source>
</evidence>
<dbReference type="SUPFAM" id="SSF55073">
    <property type="entry name" value="Nucleotide cyclase"/>
    <property type="match status" value="1"/>
</dbReference>
<feature type="domain" description="GGDEF" evidence="7">
    <location>
        <begin position="271"/>
        <end position="405"/>
    </location>
</feature>
<feature type="transmembrane region" description="Helical" evidence="6">
    <location>
        <begin position="145"/>
        <end position="166"/>
    </location>
</feature>
<dbReference type="InterPro" id="IPR029787">
    <property type="entry name" value="Nucleotide_cyclase"/>
</dbReference>
<evidence type="ECO:0000256" key="1">
    <source>
        <dbReference type="ARBA" id="ARBA00004651"/>
    </source>
</evidence>
<feature type="transmembrane region" description="Helical" evidence="6">
    <location>
        <begin position="12"/>
        <end position="30"/>
    </location>
</feature>
<organism evidence="8 9">
    <name type="scientific">Listeria floridensis FSL S10-1187</name>
    <dbReference type="NCBI Taxonomy" id="1265817"/>
    <lineage>
        <taxon>Bacteria</taxon>
        <taxon>Bacillati</taxon>
        <taxon>Bacillota</taxon>
        <taxon>Bacilli</taxon>
        <taxon>Bacillales</taxon>
        <taxon>Listeriaceae</taxon>
        <taxon>Listeria</taxon>
    </lineage>
</organism>
<keyword evidence="5 6" id="KW-0472">Membrane</keyword>
<dbReference type="PANTHER" id="PTHR45138:SF9">
    <property type="entry name" value="DIGUANYLATE CYCLASE DGCM-RELATED"/>
    <property type="match status" value="1"/>
</dbReference>
<evidence type="ECO:0000256" key="4">
    <source>
        <dbReference type="ARBA" id="ARBA00022989"/>
    </source>
</evidence>
<keyword evidence="3 6" id="KW-0812">Transmembrane</keyword>
<feature type="transmembrane region" description="Helical" evidence="6">
    <location>
        <begin position="42"/>
        <end position="66"/>
    </location>
</feature>
<evidence type="ECO:0000256" key="3">
    <source>
        <dbReference type="ARBA" id="ARBA00022692"/>
    </source>
</evidence>
<dbReference type="SMART" id="SM00267">
    <property type="entry name" value="GGDEF"/>
    <property type="match status" value="1"/>
</dbReference>
<evidence type="ECO:0000313" key="9">
    <source>
        <dbReference type="Proteomes" id="UP000019249"/>
    </source>
</evidence>
<dbReference type="Pfam" id="PF00990">
    <property type="entry name" value="GGDEF"/>
    <property type="match status" value="1"/>
</dbReference>
<proteinExistence type="predicted"/>
<dbReference type="InterPro" id="IPR000160">
    <property type="entry name" value="GGDEF_dom"/>
</dbReference>
<evidence type="ECO:0000313" key="8">
    <source>
        <dbReference type="EMBL" id="EUJ31677.1"/>
    </source>
</evidence>
<dbReference type="Proteomes" id="UP000019249">
    <property type="component" value="Unassembled WGS sequence"/>
</dbReference>
<reference evidence="8 9" key="1">
    <citation type="journal article" date="2014" name="Int. J. Syst. Evol. Microbiol.">
        <title>Listeria floridensis sp. nov., Listeria aquatica sp. nov., Listeria cornellensis sp. nov., Listeria riparia sp. nov. and Listeria grandensis sp. nov., from agricultural and natural environments.</title>
        <authorList>
            <person name="den Bakker H.C."/>
            <person name="Warchocki S."/>
            <person name="Wright E.M."/>
            <person name="Allred A.F."/>
            <person name="Ahlstrom C."/>
            <person name="Manuel C.S."/>
            <person name="Stasiewicz M.J."/>
            <person name="Burrell A."/>
            <person name="Roof S."/>
            <person name="Strawn L."/>
            <person name="Fortes E.D."/>
            <person name="Nightingale K.K."/>
            <person name="Kephart D."/>
            <person name="Wiedmann M."/>
        </authorList>
    </citation>
    <scope>NUCLEOTIDE SEQUENCE [LARGE SCALE GENOMIC DNA]</scope>
    <source>
        <strain evidence="8 9">FSL S10-1187</strain>
    </source>
</reference>
<dbReference type="Pfam" id="PF07694">
    <property type="entry name" value="5TM-5TMR_LYT"/>
    <property type="match status" value="1"/>
</dbReference>
<protein>
    <submittedName>
        <fullName evidence="8">Diguanylate cyclase or phosphodiesterase</fullName>
    </submittedName>
</protein>
<dbReference type="InterPro" id="IPR050469">
    <property type="entry name" value="Diguanylate_Cyclase"/>
</dbReference>
<dbReference type="PROSITE" id="PS50887">
    <property type="entry name" value="GGDEF"/>
    <property type="match status" value="1"/>
</dbReference>
<dbReference type="CDD" id="cd01949">
    <property type="entry name" value="GGDEF"/>
    <property type="match status" value="1"/>
</dbReference>
<name>A0ABN0RF04_9LIST</name>
<dbReference type="Gene3D" id="3.30.70.270">
    <property type="match status" value="1"/>
</dbReference>
<evidence type="ECO:0000259" key="7">
    <source>
        <dbReference type="PROSITE" id="PS50887"/>
    </source>
</evidence>
<keyword evidence="4 6" id="KW-1133">Transmembrane helix</keyword>